<sequence length="167" mass="18278">MLLWATLVGLLAAVAWQDFRGRSVYALLFPSLVVIAVVHAMMLDVFSPAAVAANLAILAVQLIVLNLVMYWRKRAWLMQGEQWMGWGDVAFFVVLAFCFSTFNFVLFYVASLLVVLLGALLAMAFGVRVATIPLAGGQAALLVLLLLADGTHLGRHLYVDAGFIPYF</sequence>
<feature type="transmembrane region" description="Helical" evidence="1">
    <location>
        <begin position="50"/>
        <end position="71"/>
    </location>
</feature>
<accession>A0A1I1MHM2</accession>
<name>A0A1I1MHM2_9SPHI</name>
<proteinExistence type="predicted"/>
<reference evidence="2 3" key="1">
    <citation type="submission" date="2016-10" db="EMBL/GenBank/DDBJ databases">
        <authorList>
            <person name="de Groot N.N."/>
        </authorList>
    </citation>
    <scope>NUCLEOTIDE SEQUENCE [LARGE SCALE GENOMIC DNA]</scope>
    <source>
        <strain evidence="2 3">DSM 22900</strain>
    </source>
</reference>
<dbReference type="AlphaFoldDB" id="A0A1I1MHM2"/>
<keyword evidence="1" id="KW-0812">Transmembrane</keyword>
<gene>
    <name evidence="2" type="ORF">SAMN05421747_1325</name>
</gene>
<evidence type="ECO:0000256" key="1">
    <source>
        <dbReference type="SAM" id="Phobius"/>
    </source>
</evidence>
<keyword evidence="1" id="KW-1133">Transmembrane helix</keyword>
<dbReference type="STRING" id="623281.SAMN05421747_1325"/>
<organism evidence="2 3">
    <name type="scientific">Parapedobacter composti</name>
    <dbReference type="NCBI Taxonomy" id="623281"/>
    <lineage>
        <taxon>Bacteria</taxon>
        <taxon>Pseudomonadati</taxon>
        <taxon>Bacteroidota</taxon>
        <taxon>Sphingobacteriia</taxon>
        <taxon>Sphingobacteriales</taxon>
        <taxon>Sphingobacteriaceae</taxon>
        <taxon>Parapedobacter</taxon>
    </lineage>
</organism>
<dbReference type="RefSeq" id="WP_090975167.1">
    <property type="nucleotide sequence ID" value="NZ_FOLL01000032.1"/>
</dbReference>
<feature type="transmembrane region" description="Helical" evidence="1">
    <location>
        <begin position="25"/>
        <end position="43"/>
    </location>
</feature>
<keyword evidence="1" id="KW-0472">Membrane</keyword>
<dbReference type="Proteomes" id="UP000199577">
    <property type="component" value="Unassembled WGS sequence"/>
</dbReference>
<protein>
    <submittedName>
        <fullName evidence="2">Type IV leader peptidase family protein</fullName>
    </submittedName>
</protein>
<evidence type="ECO:0000313" key="2">
    <source>
        <dbReference type="EMBL" id="SFC82608.1"/>
    </source>
</evidence>
<keyword evidence="3" id="KW-1185">Reference proteome</keyword>
<feature type="transmembrane region" description="Helical" evidence="1">
    <location>
        <begin position="131"/>
        <end position="148"/>
    </location>
</feature>
<evidence type="ECO:0000313" key="3">
    <source>
        <dbReference type="Proteomes" id="UP000199577"/>
    </source>
</evidence>
<dbReference type="EMBL" id="FOLL01000032">
    <property type="protein sequence ID" value="SFC82608.1"/>
    <property type="molecule type" value="Genomic_DNA"/>
</dbReference>
<dbReference type="OrthoDB" id="798769at2"/>